<dbReference type="Gene3D" id="1.10.510.10">
    <property type="entry name" value="Transferase(Phosphotransferase) domain 1"/>
    <property type="match status" value="1"/>
</dbReference>
<dbReference type="Pfam" id="PF07800">
    <property type="entry name" value="DUF1644"/>
    <property type="match status" value="1"/>
</dbReference>
<evidence type="ECO:0000259" key="3">
    <source>
        <dbReference type="PROSITE" id="PS50011"/>
    </source>
</evidence>
<dbReference type="PROSITE" id="PS50011">
    <property type="entry name" value="PROTEIN_KINASE_DOM"/>
    <property type="match status" value="1"/>
</dbReference>
<feature type="domain" description="Protein kinase" evidence="3">
    <location>
        <begin position="213"/>
        <end position="544"/>
    </location>
</feature>
<dbReference type="InterPro" id="IPR012866">
    <property type="entry name" value="DUF1644"/>
</dbReference>
<dbReference type="PANTHER" id="PTHR10566">
    <property type="entry name" value="CHAPERONE-ACTIVITY OF BC1 COMPLEX CABC1 -RELATED"/>
    <property type="match status" value="1"/>
</dbReference>
<dbReference type="GO" id="GO:0005524">
    <property type="term" value="F:ATP binding"/>
    <property type="evidence" value="ECO:0007669"/>
    <property type="project" value="InterPro"/>
</dbReference>
<organism evidence="4 5">
    <name type="scientific">Sphenostylis stenocarpa</name>
    <dbReference type="NCBI Taxonomy" id="92480"/>
    <lineage>
        <taxon>Eukaryota</taxon>
        <taxon>Viridiplantae</taxon>
        <taxon>Streptophyta</taxon>
        <taxon>Embryophyta</taxon>
        <taxon>Tracheophyta</taxon>
        <taxon>Spermatophyta</taxon>
        <taxon>Magnoliopsida</taxon>
        <taxon>eudicotyledons</taxon>
        <taxon>Gunneridae</taxon>
        <taxon>Pentapetalae</taxon>
        <taxon>rosids</taxon>
        <taxon>fabids</taxon>
        <taxon>Fabales</taxon>
        <taxon>Fabaceae</taxon>
        <taxon>Papilionoideae</taxon>
        <taxon>50 kb inversion clade</taxon>
        <taxon>NPAAA clade</taxon>
        <taxon>indigoferoid/millettioid clade</taxon>
        <taxon>Phaseoleae</taxon>
        <taxon>Sphenostylis</taxon>
    </lineage>
</organism>
<sequence>MDSIYACSSCTVPQLLGRDTPLSLPRTWNSIATSSLRRSKKARRVRVLSSAATSGAVSRALQGASSTALEQLDIERGVCIPFRKYSPEIVRSKVLESRGSTLSLILRGVEIVWNLGLYWSNLVYDFLVGRDEEVVPYRARQLRNLLCDLGPSFIKAGQVLANRPDIIREDYMNELCILQDDVPSFPNQVKLTTIAFRIIEEDLGQPLEAVFSKISSETIAAASLGQVYRATLRATGEDVAIKVQRPGIEPIIYRDLFLFRTLASFLNGISMQKLGCNAELIVDEFGEKLLEELDYTLEARNLEDFLENFKNDPTVKIPRVYKQFSGPRVLVMEWIDGIRCTNPQAIKEAGIDVDGFLTIGVSAALRQLLEFGLFHGDPHPGNIFAMRDGRIAYVDFGNVAVLSQQNKQILIDAVVHAVNEDYAEMANDFTRLGFLSPGTDVTPIIPALEAIWQNSAGKGLSDFNFRSVTGKFNQLVYNYPIRIPERFSLVIRSLLTQEGICFTLKPDFKFLEVAYPYVAKRLLTDPNPALRERLIQVLFKDGLFQWKRLENLIVLAKENVAKMSSNPALKVKDTKIQRDWKVERKLDLTDTIKDGARLFFVDEGIRRQLLLALTEDSKLHIEEVCVNFMTLSTPFKVHNLVLDSDSYSLQLVDVYRLVEDQIDIPSVAVEVARDLPTVVRDLLLSWSESILYGYQSNILIVQIISNPTQVLGKVIMEVVRGVVHGADWGCFAEGRSQQEQQQQHLELKHQSIPFVRDKCKAVAWEAHTKAYALATTKVVHCLTRLISSDGCHRKRCMEDLELNINWDDVVCPICLDFPHNSVLLQCSSFDNGCRAFVCDTNQLHSNCLDRFRNSCGVPSSPTSTTVSAENAENSDSKESNDQCNLTCPLCRGEVSGWIVIDKARGHLDEKKRCCDEVQCTFMGSYLELQKHVQLEHPHARPSKVDPARQLDWENFQQSSEIIDVLSTIHSEIPRGVVLGDYVIEYGDDDARDEFEDFPGDEGNWWTSCILYFDNFRRSRNRRRARVSQTRRGNRRLSYDTSNSDEGSVASMEYADYRIEEADDDFVSTSGSARGSSGGYRSCKLDPIDAVPALMTIRYVLTAQEFIFLLLLKDSMRIEGKQKFKGHEKTCDVPCKDYI</sequence>
<dbReference type="InterPro" id="IPR004147">
    <property type="entry name" value="ABC1_dom"/>
</dbReference>
<keyword evidence="5" id="KW-1185">Reference proteome</keyword>
<evidence type="ECO:0000256" key="2">
    <source>
        <dbReference type="SAM" id="MobiDB-lite"/>
    </source>
</evidence>
<feature type="compositionally biased region" description="Low complexity" evidence="2">
    <location>
        <begin position="857"/>
        <end position="867"/>
    </location>
</feature>
<evidence type="ECO:0000313" key="4">
    <source>
        <dbReference type="EMBL" id="CAJ1972191.1"/>
    </source>
</evidence>
<reference evidence="4" key="1">
    <citation type="submission" date="2023-10" db="EMBL/GenBank/DDBJ databases">
        <authorList>
            <person name="Domelevo Entfellner J.-B."/>
        </authorList>
    </citation>
    <scope>NUCLEOTIDE SEQUENCE</scope>
</reference>
<accession>A0AA86ST38</accession>
<evidence type="ECO:0000313" key="5">
    <source>
        <dbReference type="Proteomes" id="UP001189624"/>
    </source>
</evidence>
<dbReference type="Gramene" id="rna-AYBTSS11_LOCUS24240">
    <property type="protein sequence ID" value="CAJ1972191.1"/>
    <property type="gene ID" value="gene-AYBTSS11_LOCUS24240"/>
</dbReference>
<comment type="similarity">
    <text evidence="1">Belongs to the protein kinase superfamily. ADCK protein kinase family.</text>
</comment>
<evidence type="ECO:0000256" key="1">
    <source>
        <dbReference type="ARBA" id="ARBA00009670"/>
    </source>
</evidence>
<dbReference type="Pfam" id="PF03109">
    <property type="entry name" value="ABC1"/>
    <property type="match status" value="1"/>
</dbReference>
<dbReference type="PANTHER" id="PTHR10566:SF53">
    <property type="entry name" value="PROTEIN ACTIVITY OF BC1 COMPLEX KINASE 1, CHLOROPLASTIC"/>
    <property type="match status" value="1"/>
</dbReference>
<dbReference type="InterPro" id="IPR011009">
    <property type="entry name" value="Kinase-like_dom_sf"/>
</dbReference>
<feature type="region of interest" description="Disordered" evidence="2">
    <location>
        <begin position="857"/>
        <end position="881"/>
    </location>
</feature>
<dbReference type="GO" id="GO:0004672">
    <property type="term" value="F:protein kinase activity"/>
    <property type="evidence" value="ECO:0007669"/>
    <property type="project" value="InterPro"/>
</dbReference>
<dbReference type="AlphaFoldDB" id="A0AA86ST38"/>
<dbReference type="Proteomes" id="UP001189624">
    <property type="component" value="Chromosome 8"/>
</dbReference>
<dbReference type="SUPFAM" id="SSF56112">
    <property type="entry name" value="Protein kinase-like (PK-like)"/>
    <property type="match status" value="1"/>
</dbReference>
<proteinExistence type="inferred from homology"/>
<dbReference type="EMBL" id="OY731405">
    <property type="protein sequence ID" value="CAJ1972191.1"/>
    <property type="molecule type" value="Genomic_DNA"/>
</dbReference>
<feature type="region of interest" description="Disordered" evidence="2">
    <location>
        <begin position="1023"/>
        <end position="1046"/>
    </location>
</feature>
<protein>
    <recommendedName>
        <fullName evidence="3">Protein kinase domain-containing protein</fullName>
    </recommendedName>
</protein>
<name>A0AA86ST38_9FABA</name>
<gene>
    <name evidence="4" type="ORF">AYBTSS11_LOCUS24240</name>
</gene>
<dbReference type="InterPro" id="IPR000719">
    <property type="entry name" value="Prot_kinase_dom"/>
</dbReference>
<dbReference type="CDD" id="cd05121">
    <property type="entry name" value="ABC1_ADCK3-like"/>
    <property type="match status" value="1"/>
</dbReference>
<dbReference type="InterPro" id="IPR050154">
    <property type="entry name" value="UbiB_kinase"/>
</dbReference>